<feature type="transmembrane region" description="Helical" evidence="1">
    <location>
        <begin position="120"/>
        <end position="139"/>
    </location>
</feature>
<dbReference type="RefSeq" id="WP_203764491.1">
    <property type="nucleotide sequence ID" value="NZ_BOMQ01000008.1"/>
</dbReference>
<keyword evidence="3" id="KW-1185">Reference proteome</keyword>
<protein>
    <submittedName>
        <fullName evidence="2">Uncharacterized protein</fullName>
    </submittedName>
</protein>
<keyword evidence="1" id="KW-1133">Transmembrane helix</keyword>
<sequence length="172" mass="18426">MQVSPTDPAARSRRARSAHEVREATAAGIYGIIVSAAVLASSHAPTAMTTAVAVLVTLGVYWAGERYARILAERIHEGHRPRWQTVRTQLTSGWEMITASLLPLGVLLVTRLLGTTLRTAVLAALGCSTVLLCLAGWRIGRYGRLSALEKVLSSAIAGLFGITMIALKAWLH</sequence>
<evidence type="ECO:0000313" key="2">
    <source>
        <dbReference type="EMBL" id="GIE47149.1"/>
    </source>
</evidence>
<organism evidence="2 3">
    <name type="scientific">Actinoplanes nipponensis</name>
    <dbReference type="NCBI Taxonomy" id="135950"/>
    <lineage>
        <taxon>Bacteria</taxon>
        <taxon>Bacillati</taxon>
        <taxon>Actinomycetota</taxon>
        <taxon>Actinomycetes</taxon>
        <taxon>Micromonosporales</taxon>
        <taxon>Micromonosporaceae</taxon>
        <taxon>Actinoplanes</taxon>
    </lineage>
</organism>
<feature type="transmembrane region" description="Helical" evidence="1">
    <location>
        <begin position="96"/>
        <end position="114"/>
    </location>
</feature>
<comment type="caution">
    <text evidence="2">The sequence shown here is derived from an EMBL/GenBank/DDBJ whole genome shotgun (WGS) entry which is preliminary data.</text>
</comment>
<dbReference type="Proteomes" id="UP000647172">
    <property type="component" value="Unassembled WGS sequence"/>
</dbReference>
<feature type="transmembrane region" description="Helical" evidence="1">
    <location>
        <begin position="151"/>
        <end position="171"/>
    </location>
</feature>
<keyword evidence="1" id="KW-0812">Transmembrane</keyword>
<proteinExistence type="predicted"/>
<name>A0A919MF52_9ACTN</name>
<feature type="transmembrane region" description="Helical" evidence="1">
    <location>
        <begin position="21"/>
        <end position="40"/>
    </location>
</feature>
<gene>
    <name evidence="2" type="ORF">Ani05nite_06830</name>
</gene>
<reference evidence="2" key="1">
    <citation type="submission" date="2021-01" db="EMBL/GenBank/DDBJ databases">
        <title>Whole genome shotgun sequence of Actinoplanes nipponensis NBRC 14063.</title>
        <authorList>
            <person name="Komaki H."/>
            <person name="Tamura T."/>
        </authorList>
    </citation>
    <scope>NUCLEOTIDE SEQUENCE</scope>
    <source>
        <strain evidence="2">NBRC 14063</strain>
    </source>
</reference>
<keyword evidence="1" id="KW-0472">Membrane</keyword>
<evidence type="ECO:0000256" key="1">
    <source>
        <dbReference type="SAM" id="Phobius"/>
    </source>
</evidence>
<evidence type="ECO:0000313" key="3">
    <source>
        <dbReference type="Proteomes" id="UP000647172"/>
    </source>
</evidence>
<accession>A0A919MF52</accession>
<dbReference type="EMBL" id="BOMQ01000008">
    <property type="protein sequence ID" value="GIE47149.1"/>
    <property type="molecule type" value="Genomic_DNA"/>
</dbReference>
<dbReference type="AlphaFoldDB" id="A0A919MF52"/>
<feature type="transmembrane region" description="Helical" evidence="1">
    <location>
        <begin position="46"/>
        <end position="64"/>
    </location>
</feature>